<evidence type="ECO:0000256" key="2">
    <source>
        <dbReference type="RuleBase" id="RU004168"/>
    </source>
</evidence>
<dbReference type="GO" id="GO:0003998">
    <property type="term" value="F:acylphosphatase activity"/>
    <property type="evidence" value="ECO:0007669"/>
    <property type="project" value="InterPro"/>
</dbReference>
<dbReference type="InterPro" id="IPR001792">
    <property type="entry name" value="Acylphosphatase-like_dom"/>
</dbReference>
<keyword evidence="5" id="KW-1185">Reference proteome</keyword>
<dbReference type="PANTHER" id="PTHR10029">
    <property type="entry name" value="ACYLPHOSPHATASE"/>
    <property type="match status" value="1"/>
</dbReference>
<accession>A0A8C6URG7</accession>
<dbReference type="AlphaFoldDB" id="A0A8C6URG7"/>
<evidence type="ECO:0000259" key="3">
    <source>
        <dbReference type="PROSITE" id="PS51160"/>
    </source>
</evidence>
<dbReference type="InterPro" id="IPR020456">
    <property type="entry name" value="Acylphosphatase"/>
</dbReference>
<proteinExistence type="inferred from homology"/>
<organism evidence="4 5">
    <name type="scientific">Neogobius melanostomus</name>
    <name type="common">round goby</name>
    <dbReference type="NCBI Taxonomy" id="47308"/>
    <lineage>
        <taxon>Eukaryota</taxon>
        <taxon>Metazoa</taxon>
        <taxon>Chordata</taxon>
        <taxon>Craniata</taxon>
        <taxon>Vertebrata</taxon>
        <taxon>Euteleostomi</taxon>
        <taxon>Actinopterygii</taxon>
        <taxon>Neopterygii</taxon>
        <taxon>Teleostei</taxon>
        <taxon>Neoteleostei</taxon>
        <taxon>Acanthomorphata</taxon>
        <taxon>Gobiaria</taxon>
        <taxon>Gobiiformes</taxon>
        <taxon>Gobioidei</taxon>
        <taxon>Gobiidae</taxon>
        <taxon>Benthophilinae</taxon>
        <taxon>Neogobiini</taxon>
        <taxon>Neogobius</taxon>
    </lineage>
</organism>
<dbReference type="Pfam" id="PF00708">
    <property type="entry name" value="Acylphosphatase"/>
    <property type="match status" value="1"/>
</dbReference>
<evidence type="ECO:0000313" key="4">
    <source>
        <dbReference type="Ensembl" id="ENSNMLP00000040167.1"/>
    </source>
</evidence>
<dbReference type="PROSITE" id="PS00151">
    <property type="entry name" value="ACYLPHOSPHATASE_2"/>
    <property type="match status" value="1"/>
</dbReference>
<dbReference type="Gene3D" id="3.30.70.100">
    <property type="match status" value="1"/>
</dbReference>
<dbReference type="InterPro" id="IPR017968">
    <property type="entry name" value="Acylphosphatase_CS"/>
</dbReference>
<dbReference type="PROSITE" id="PS51160">
    <property type="entry name" value="ACYLPHOSPHATASE_3"/>
    <property type="match status" value="1"/>
</dbReference>
<comment type="caution">
    <text evidence="1">Lacks conserved residue(s) required for the propagation of feature annotation.</text>
</comment>
<protein>
    <submittedName>
        <fullName evidence="4">Acylphosphatase 2</fullName>
    </submittedName>
</protein>
<dbReference type="Proteomes" id="UP000694523">
    <property type="component" value="Unplaced"/>
</dbReference>
<sequence length="129" mass="14406">MFLPELRRVDTYLSGLCACPQSRKTTKDVVSIWPLPAYSYGSKLGEVGSYHALPRYTESEGQRLGLVGWVKNTHGGTVVGQVQGPAQQVEEMKVWLSKEGSPSSRITKANFSNQRNIEKLELRGFSTRF</sequence>
<feature type="domain" description="Acylphosphatase-like" evidence="3">
    <location>
        <begin position="34"/>
        <end position="129"/>
    </location>
</feature>
<dbReference type="PANTHER" id="PTHR10029:SF23">
    <property type="entry name" value="ACYLPHOSPHATASE 2"/>
    <property type="match status" value="1"/>
</dbReference>
<reference evidence="4" key="2">
    <citation type="submission" date="2025-09" db="UniProtKB">
        <authorList>
            <consortium name="Ensembl"/>
        </authorList>
    </citation>
    <scope>IDENTIFICATION</scope>
</reference>
<comment type="similarity">
    <text evidence="2">Belongs to the acylphosphatase family.</text>
</comment>
<dbReference type="SUPFAM" id="SSF54975">
    <property type="entry name" value="Acylphosphatase/BLUF domain-like"/>
    <property type="match status" value="1"/>
</dbReference>
<reference evidence="4" key="1">
    <citation type="submission" date="2025-08" db="UniProtKB">
        <authorList>
            <consortium name="Ensembl"/>
        </authorList>
    </citation>
    <scope>IDENTIFICATION</scope>
</reference>
<evidence type="ECO:0000256" key="1">
    <source>
        <dbReference type="PROSITE-ProRule" id="PRU00520"/>
    </source>
</evidence>
<evidence type="ECO:0000313" key="5">
    <source>
        <dbReference type="Proteomes" id="UP000694523"/>
    </source>
</evidence>
<name>A0A8C6URG7_9GOBI</name>
<dbReference type="InterPro" id="IPR036046">
    <property type="entry name" value="Acylphosphatase-like_dom_sf"/>
</dbReference>
<dbReference type="Ensembl" id="ENSNMLT00000044691.1">
    <property type="protein sequence ID" value="ENSNMLP00000040167.1"/>
    <property type="gene ID" value="ENSNMLG00000024703.1"/>
</dbReference>
<dbReference type="PRINTS" id="PR00112">
    <property type="entry name" value="ACYLPHPHTASE"/>
</dbReference>